<keyword evidence="7" id="KW-1133">Transmembrane helix</keyword>
<evidence type="ECO:0000313" key="10">
    <source>
        <dbReference type="Proteomes" id="UP000006727"/>
    </source>
</evidence>
<keyword evidence="3 6" id="KW-0560">Oxidoreductase</keyword>
<evidence type="ECO:0000256" key="1">
    <source>
        <dbReference type="ARBA" id="ARBA00010617"/>
    </source>
</evidence>
<dbReference type="GO" id="GO:0004497">
    <property type="term" value="F:monooxygenase activity"/>
    <property type="evidence" value="ECO:0007669"/>
    <property type="project" value="UniProtKB-KW"/>
</dbReference>
<dbReference type="EnsemblPlants" id="Pp3c9_20580V3.1">
    <property type="protein sequence ID" value="PAC:32913384.CDS.1"/>
    <property type="gene ID" value="Pp3c9_20580"/>
</dbReference>
<dbReference type="InterPro" id="IPR036396">
    <property type="entry name" value="Cyt_P450_sf"/>
</dbReference>
<dbReference type="PROSITE" id="PS00086">
    <property type="entry name" value="CYTOCHROME_P450"/>
    <property type="match status" value="1"/>
</dbReference>
<keyword evidence="4 5" id="KW-0408">Iron</keyword>
<evidence type="ECO:0008006" key="11">
    <source>
        <dbReference type="Google" id="ProtNLM"/>
    </source>
</evidence>
<keyword evidence="2 5" id="KW-0479">Metal-binding</keyword>
<dbReference type="PRINTS" id="PR00463">
    <property type="entry name" value="EP450I"/>
</dbReference>
<dbReference type="Pfam" id="PF00067">
    <property type="entry name" value="p450"/>
    <property type="match status" value="1"/>
</dbReference>
<name>A0A2K1K3Z3_PHYPA</name>
<dbReference type="PRINTS" id="PR00385">
    <property type="entry name" value="P450"/>
</dbReference>
<dbReference type="FunCoup" id="A0A2K1K3Z3">
    <property type="interactions" value="137"/>
</dbReference>
<accession>A0A2K1K3Z3</accession>
<dbReference type="GO" id="GO:0016705">
    <property type="term" value="F:oxidoreductase activity, acting on paired donors, with incorporation or reduction of molecular oxygen"/>
    <property type="evidence" value="ECO:0007669"/>
    <property type="project" value="InterPro"/>
</dbReference>
<evidence type="ECO:0000256" key="2">
    <source>
        <dbReference type="ARBA" id="ARBA00022723"/>
    </source>
</evidence>
<dbReference type="PANTHER" id="PTHR47944:SF4">
    <property type="entry name" value="OS09G0441700 PROTEIN"/>
    <property type="match status" value="1"/>
</dbReference>
<protein>
    <recommendedName>
        <fullName evidence="11">Cytochrome P450</fullName>
    </recommendedName>
</protein>
<dbReference type="SUPFAM" id="SSF48264">
    <property type="entry name" value="Cytochrome P450"/>
    <property type="match status" value="1"/>
</dbReference>
<evidence type="ECO:0000256" key="5">
    <source>
        <dbReference type="PIRSR" id="PIRSR602401-1"/>
    </source>
</evidence>
<evidence type="ECO:0000256" key="4">
    <source>
        <dbReference type="ARBA" id="ARBA00023004"/>
    </source>
</evidence>
<dbReference type="GO" id="GO:0005506">
    <property type="term" value="F:iron ion binding"/>
    <property type="evidence" value="ECO:0007669"/>
    <property type="project" value="InterPro"/>
</dbReference>
<comment type="cofactor">
    <cofactor evidence="5">
        <name>heme</name>
        <dbReference type="ChEBI" id="CHEBI:30413"/>
    </cofactor>
</comment>
<dbReference type="Gramene" id="Pp3c9_20580V3.1">
    <property type="protein sequence ID" value="PAC:32913384.CDS.1"/>
    <property type="gene ID" value="Pp3c9_20580"/>
</dbReference>
<dbReference type="InterPro" id="IPR017972">
    <property type="entry name" value="Cyt_P450_CS"/>
</dbReference>
<dbReference type="GO" id="GO:0020037">
    <property type="term" value="F:heme binding"/>
    <property type="evidence" value="ECO:0007669"/>
    <property type="project" value="InterPro"/>
</dbReference>
<evidence type="ECO:0000313" key="9">
    <source>
        <dbReference type="EnsemblPlants" id="PAC:32913384.CDS.1"/>
    </source>
</evidence>
<reference evidence="8 10" key="2">
    <citation type="journal article" date="2018" name="Plant J.">
        <title>The Physcomitrella patens chromosome-scale assembly reveals moss genome structure and evolution.</title>
        <authorList>
            <person name="Lang D."/>
            <person name="Ullrich K.K."/>
            <person name="Murat F."/>
            <person name="Fuchs J."/>
            <person name="Jenkins J."/>
            <person name="Haas F.B."/>
            <person name="Piednoel M."/>
            <person name="Gundlach H."/>
            <person name="Van Bel M."/>
            <person name="Meyberg R."/>
            <person name="Vives C."/>
            <person name="Morata J."/>
            <person name="Symeonidi A."/>
            <person name="Hiss M."/>
            <person name="Muchero W."/>
            <person name="Kamisugi Y."/>
            <person name="Saleh O."/>
            <person name="Blanc G."/>
            <person name="Decker E.L."/>
            <person name="van Gessel N."/>
            <person name="Grimwood J."/>
            <person name="Hayes R.D."/>
            <person name="Graham S.W."/>
            <person name="Gunter L.E."/>
            <person name="McDaniel S.F."/>
            <person name="Hoernstein S.N.W."/>
            <person name="Larsson A."/>
            <person name="Li F.W."/>
            <person name="Perroud P.F."/>
            <person name="Phillips J."/>
            <person name="Ranjan P."/>
            <person name="Rokshar D.S."/>
            <person name="Rothfels C.J."/>
            <person name="Schneider L."/>
            <person name="Shu S."/>
            <person name="Stevenson D.W."/>
            <person name="Thummler F."/>
            <person name="Tillich M."/>
            <person name="Villarreal Aguilar J.C."/>
            <person name="Widiez T."/>
            <person name="Wong G.K."/>
            <person name="Wymore A."/>
            <person name="Zhang Y."/>
            <person name="Zimmer A.D."/>
            <person name="Quatrano R.S."/>
            <person name="Mayer K.F.X."/>
            <person name="Goodstein D."/>
            <person name="Casacuberta J.M."/>
            <person name="Vandepoele K."/>
            <person name="Reski R."/>
            <person name="Cuming A.C."/>
            <person name="Tuskan G.A."/>
            <person name="Maumus F."/>
            <person name="Salse J."/>
            <person name="Schmutz J."/>
            <person name="Rensing S.A."/>
        </authorList>
    </citation>
    <scope>NUCLEOTIDE SEQUENCE [LARGE SCALE GENOMIC DNA]</scope>
    <source>
        <strain evidence="9 10">cv. Gransden 2004</strain>
    </source>
</reference>
<dbReference type="InterPro" id="IPR001128">
    <property type="entry name" value="Cyt_P450"/>
</dbReference>
<dbReference type="STRING" id="3218.A0A2K1K3Z3"/>
<proteinExistence type="inferred from homology"/>
<keyword evidence="7" id="KW-0472">Membrane</keyword>
<keyword evidence="7" id="KW-0812">Transmembrane</keyword>
<dbReference type="Proteomes" id="UP000006727">
    <property type="component" value="Chromosome 9"/>
</dbReference>
<evidence type="ECO:0000256" key="3">
    <source>
        <dbReference type="ARBA" id="ARBA00023002"/>
    </source>
</evidence>
<gene>
    <name evidence="8" type="ORF">PHYPA_012983</name>
</gene>
<dbReference type="AlphaFoldDB" id="A0A2K1K3Z3"/>
<organism evidence="8">
    <name type="scientific">Physcomitrium patens</name>
    <name type="common">Spreading-leaved earth moss</name>
    <name type="synonym">Physcomitrella patens</name>
    <dbReference type="NCBI Taxonomy" id="3218"/>
    <lineage>
        <taxon>Eukaryota</taxon>
        <taxon>Viridiplantae</taxon>
        <taxon>Streptophyta</taxon>
        <taxon>Embryophyta</taxon>
        <taxon>Bryophyta</taxon>
        <taxon>Bryophytina</taxon>
        <taxon>Bryopsida</taxon>
        <taxon>Funariidae</taxon>
        <taxon>Funariales</taxon>
        <taxon>Funariaceae</taxon>
        <taxon>Physcomitrium</taxon>
    </lineage>
</organism>
<dbReference type="Gene3D" id="1.10.630.10">
    <property type="entry name" value="Cytochrome P450"/>
    <property type="match status" value="1"/>
</dbReference>
<evidence type="ECO:0000256" key="7">
    <source>
        <dbReference type="SAM" id="Phobius"/>
    </source>
</evidence>
<feature type="transmembrane region" description="Helical" evidence="7">
    <location>
        <begin position="25"/>
        <end position="45"/>
    </location>
</feature>
<keyword evidence="6" id="KW-0503">Monooxygenase</keyword>
<dbReference type="GO" id="GO:0044550">
    <property type="term" value="P:secondary metabolite biosynthetic process"/>
    <property type="evidence" value="ECO:0007669"/>
    <property type="project" value="UniProtKB-ARBA"/>
</dbReference>
<reference evidence="9" key="3">
    <citation type="submission" date="2020-12" db="UniProtKB">
        <authorList>
            <consortium name="EnsemblPlants"/>
        </authorList>
    </citation>
    <scope>IDENTIFICATION</scope>
</reference>
<evidence type="ECO:0000313" key="8">
    <source>
        <dbReference type="EMBL" id="PNR48506.1"/>
    </source>
</evidence>
<keyword evidence="10" id="KW-1185">Reference proteome</keyword>
<dbReference type="PaxDb" id="3218-PP1S314_56V6.1"/>
<dbReference type="InParanoid" id="A0A2K1K3Z3"/>
<feature type="binding site" description="axial binding residue" evidence="5">
    <location>
        <position position="479"/>
    </location>
    <ligand>
        <name>heme</name>
        <dbReference type="ChEBI" id="CHEBI:30413"/>
    </ligand>
    <ligandPart>
        <name>Fe</name>
        <dbReference type="ChEBI" id="CHEBI:18248"/>
    </ligandPart>
</feature>
<keyword evidence="5 6" id="KW-0349">Heme</keyword>
<reference evidence="8 10" key="1">
    <citation type="journal article" date="2008" name="Science">
        <title>The Physcomitrella genome reveals evolutionary insights into the conquest of land by plants.</title>
        <authorList>
            <person name="Rensing S."/>
            <person name="Lang D."/>
            <person name="Zimmer A."/>
            <person name="Terry A."/>
            <person name="Salamov A."/>
            <person name="Shapiro H."/>
            <person name="Nishiyama T."/>
            <person name="Perroud P.-F."/>
            <person name="Lindquist E."/>
            <person name="Kamisugi Y."/>
            <person name="Tanahashi T."/>
            <person name="Sakakibara K."/>
            <person name="Fujita T."/>
            <person name="Oishi K."/>
            <person name="Shin-I T."/>
            <person name="Kuroki Y."/>
            <person name="Toyoda A."/>
            <person name="Suzuki Y."/>
            <person name="Hashimoto A."/>
            <person name="Yamaguchi K."/>
            <person name="Sugano A."/>
            <person name="Kohara Y."/>
            <person name="Fujiyama A."/>
            <person name="Anterola A."/>
            <person name="Aoki S."/>
            <person name="Ashton N."/>
            <person name="Barbazuk W.B."/>
            <person name="Barker E."/>
            <person name="Bennetzen J."/>
            <person name="Bezanilla M."/>
            <person name="Blankenship R."/>
            <person name="Cho S.H."/>
            <person name="Dutcher S."/>
            <person name="Estelle M."/>
            <person name="Fawcett J.A."/>
            <person name="Gundlach H."/>
            <person name="Hanada K."/>
            <person name="Heyl A."/>
            <person name="Hicks K.A."/>
            <person name="Hugh J."/>
            <person name="Lohr M."/>
            <person name="Mayer K."/>
            <person name="Melkozernov A."/>
            <person name="Murata T."/>
            <person name="Nelson D."/>
            <person name="Pils B."/>
            <person name="Prigge M."/>
            <person name="Reiss B."/>
            <person name="Renner T."/>
            <person name="Rombauts S."/>
            <person name="Rushton P."/>
            <person name="Sanderfoot A."/>
            <person name="Schween G."/>
            <person name="Shiu S.-H."/>
            <person name="Stueber K."/>
            <person name="Theodoulou F.L."/>
            <person name="Tu H."/>
            <person name="Van de Peer Y."/>
            <person name="Verrier P.J."/>
            <person name="Waters E."/>
            <person name="Wood A."/>
            <person name="Yang L."/>
            <person name="Cove D."/>
            <person name="Cuming A."/>
            <person name="Hasebe M."/>
            <person name="Lucas S."/>
            <person name="Mishler D.B."/>
            <person name="Reski R."/>
            <person name="Grigoriev I."/>
            <person name="Quatrano R.S."/>
            <person name="Boore J.L."/>
        </authorList>
    </citation>
    <scope>NUCLEOTIDE SEQUENCE [LARGE SCALE GENOMIC DNA]</scope>
    <source>
        <strain evidence="9 10">cv. Gransden 2004</strain>
    </source>
</reference>
<dbReference type="EMBL" id="ABEU02000009">
    <property type="protein sequence ID" value="PNR48506.1"/>
    <property type="molecule type" value="Genomic_DNA"/>
</dbReference>
<sequence>MHALTSLLNALLRIMEADHNRASDSLLILCVVTFLSMTLLLGYLGNVLGKEIKPKLPPSPPQWPVLGNLPHIMRKSAALHTTLRLLGKKLGPIYTLWLGRSFPLVIVTGEETAREAFVDQGHIFSARPTLISWQYISSGYRTTMTTPAGAHWQKLRKIISHHLISPTNLARYIPVRDSEIQKLLERFRDQSRENEGVVHPLQQLRISAVDIIMRIAFGDEFATLDNEGRKGNAVVLDRLFQEIMDAGSIFQIALDSSPLTRTLLFSASRKCYSNIRTIAGQITDLVMPIVMERKRLLKERPLTEVKTFVDSLIMLKGDDALTDMEIVWNVVELMVGATDNTSHILEWIFANMITYPHVQQKAYEEVKRAMGPNLDRGLVQENHIPNLPYIQAIVKESMRRHMMAVLAIPRIASRDCKLRGYDIPKGTMVVLHAGALALNEEIWSDPLEFRPERFLNLDNEATHMHKMAFLPFGVGRRSCPGASMGLLHLHMLLANLIYRFEWGPESPGQPVDFSEKFRMVVTMKSRLRATITERSPV</sequence>
<dbReference type="PANTHER" id="PTHR47944">
    <property type="entry name" value="CYTOCHROME P450 98A9"/>
    <property type="match status" value="1"/>
</dbReference>
<evidence type="ECO:0000256" key="6">
    <source>
        <dbReference type="RuleBase" id="RU000461"/>
    </source>
</evidence>
<comment type="similarity">
    <text evidence="1 6">Belongs to the cytochrome P450 family.</text>
</comment>
<dbReference type="InterPro" id="IPR002401">
    <property type="entry name" value="Cyt_P450_E_grp-I"/>
</dbReference>